<name>A0ABS3E3K5_9GAMM</name>
<proteinExistence type="predicted"/>
<comment type="caution">
    <text evidence="1">The sequence shown here is derived from an EMBL/GenBank/DDBJ whole genome shotgun (WGS) entry which is preliminary data.</text>
</comment>
<keyword evidence="2" id="KW-1185">Reference proteome</keyword>
<dbReference type="RefSeq" id="WP_206999102.1">
    <property type="nucleotide sequence ID" value="NZ_JAEKJR010000001.1"/>
</dbReference>
<evidence type="ECO:0000313" key="2">
    <source>
        <dbReference type="Proteomes" id="UP000664293"/>
    </source>
</evidence>
<accession>A0ABS3E3K5</accession>
<sequence length="241" mass="26494">MLAEKFGLDFTQIKKLLSGGSRVIKNCREVTEAEKLVQALWAAGWHAEIQRTDNTTASLSPSRSDSLALRLVSDDGSCAVSVPDFWRVFDDLNHRAVLQAGSLENNEFMVVLPQRVEDFRSAPTVEEYCCAQLSQCATQLHRAAVSSPPEKLPLDGGTGFFGELLAEVDTVPVQYLVACIGCDDRIYTLFLWCEQGVFSARRRVFDQLIASFTGAVKDAPETNDKNSKNASHDVFSQAALA</sequence>
<gene>
    <name evidence="1" type="ORF">JF535_03400</name>
</gene>
<evidence type="ECO:0000313" key="1">
    <source>
        <dbReference type="EMBL" id="MBN8429892.1"/>
    </source>
</evidence>
<reference evidence="1 2" key="1">
    <citation type="submission" date="2020-12" db="EMBL/GenBank/DDBJ databases">
        <title>Oil enriched cultivation method for isolating marine PHA-producing bacteria.</title>
        <authorList>
            <person name="Zheng W."/>
            <person name="Yu S."/>
            <person name="Huang Y."/>
        </authorList>
    </citation>
    <scope>NUCLEOTIDE SEQUENCE [LARGE SCALE GENOMIC DNA]</scope>
    <source>
        <strain evidence="1 2">SN0-2</strain>
    </source>
</reference>
<organism evidence="1 2">
    <name type="scientific">Microbulbifer salipaludis</name>
    <dbReference type="NCBI Taxonomy" id="187980"/>
    <lineage>
        <taxon>Bacteria</taxon>
        <taxon>Pseudomonadati</taxon>
        <taxon>Pseudomonadota</taxon>
        <taxon>Gammaproteobacteria</taxon>
        <taxon>Cellvibrionales</taxon>
        <taxon>Microbulbiferaceae</taxon>
        <taxon>Microbulbifer</taxon>
    </lineage>
</organism>
<dbReference type="Gene3D" id="3.40.1000.10">
    <property type="entry name" value="Mog1/PsbP, alpha/beta/alpha sandwich"/>
    <property type="match status" value="1"/>
</dbReference>
<dbReference type="Proteomes" id="UP000664293">
    <property type="component" value="Unassembled WGS sequence"/>
</dbReference>
<dbReference type="EMBL" id="JAEKJR010000001">
    <property type="protein sequence ID" value="MBN8429892.1"/>
    <property type="molecule type" value="Genomic_DNA"/>
</dbReference>
<protein>
    <submittedName>
        <fullName evidence="1">Uncharacterized protein</fullName>
    </submittedName>
</protein>